<keyword evidence="16" id="KW-1185">Reference proteome</keyword>
<dbReference type="Gene3D" id="3.90.105.10">
    <property type="entry name" value="Molybdopterin biosynthesis moea protein, domain 2"/>
    <property type="match status" value="1"/>
</dbReference>
<evidence type="ECO:0000256" key="2">
    <source>
        <dbReference type="ARBA" id="ARBA00002901"/>
    </source>
</evidence>
<evidence type="ECO:0000256" key="5">
    <source>
        <dbReference type="ARBA" id="ARBA00013269"/>
    </source>
</evidence>
<keyword evidence="9 13" id="KW-0479">Metal-binding</keyword>
<dbReference type="InterPro" id="IPR036135">
    <property type="entry name" value="MoeA_linker/N_sf"/>
</dbReference>
<comment type="catalytic activity">
    <reaction evidence="12">
        <text>adenylyl-molybdopterin + molybdate = Mo-molybdopterin + AMP + H(+)</text>
        <dbReference type="Rhea" id="RHEA:35047"/>
        <dbReference type="ChEBI" id="CHEBI:15378"/>
        <dbReference type="ChEBI" id="CHEBI:36264"/>
        <dbReference type="ChEBI" id="CHEBI:62727"/>
        <dbReference type="ChEBI" id="CHEBI:71302"/>
        <dbReference type="ChEBI" id="CHEBI:456215"/>
        <dbReference type="EC" id="2.10.1.1"/>
    </reaction>
</comment>
<comment type="caution">
    <text evidence="15">The sequence shown here is derived from an EMBL/GenBank/DDBJ whole genome shotgun (WGS) entry which is preliminary data.</text>
</comment>
<dbReference type="NCBIfam" id="TIGR00177">
    <property type="entry name" value="molyb_syn"/>
    <property type="match status" value="1"/>
</dbReference>
<keyword evidence="7 13" id="KW-0500">Molybdenum</keyword>
<dbReference type="SUPFAM" id="SSF53218">
    <property type="entry name" value="Molybdenum cofactor biosynthesis proteins"/>
    <property type="match status" value="1"/>
</dbReference>
<keyword evidence="10 13" id="KW-0460">Magnesium</keyword>
<protein>
    <recommendedName>
        <fullName evidence="6 13">Molybdopterin molybdenumtransferase</fullName>
        <ecNumber evidence="5 13">2.10.1.1</ecNumber>
    </recommendedName>
</protein>
<name>A0A109MUH8_9BACI</name>
<dbReference type="RefSeq" id="WP_061143594.1">
    <property type="nucleotide sequence ID" value="NZ_LNNH01000039.1"/>
</dbReference>
<evidence type="ECO:0000256" key="8">
    <source>
        <dbReference type="ARBA" id="ARBA00022679"/>
    </source>
</evidence>
<dbReference type="Gene3D" id="3.40.980.10">
    <property type="entry name" value="MoaB/Mog-like domain"/>
    <property type="match status" value="1"/>
</dbReference>
<evidence type="ECO:0000313" key="16">
    <source>
        <dbReference type="Proteomes" id="UP000064189"/>
    </source>
</evidence>
<dbReference type="AlphaFoldDB" id="A0A109MUH8"/>
<gene>
    <name evidence="15" type="ORF">AS888_08220</name>
</gene>
<dbReference type="InterPro" id="IPR001453">
    <property type="entry name" value="MoaB/Mog_dom"/>
</dbReference>
<dbReference type="InterPro" id="IPR036688">
    <property type="entry name" value="MoeA_C_domain_IV_sf"/>
</dbReference>
<evidence type="ECO:0000313" key="15">
    <source>
        <dbReference type="EMBL" id="KWW15506.1"/>
    </source>
</evidence>
<dbReference type="GO" id="GO:0005829">
    <property type="term" value="C:cytosol"/>
    <property type="evidence" value="ECO:0007669"/>
    <property type="project" value="TreeGrafter"/>
</dbReference>
<dbReference type="NCBIfam" id="NF045515">
    <property type="entry name" value="Glp_gephyrin"/>
    <property type="match status" value="1"/>
</dbReference>
<feature type="domain" description="MoaB/Mog" evidence="14">
    <location>
        <begin position="189"/>
        <end position="327"/>
    </location>
</feature>
<dbReference type="CDD" id="cd00887">
    <property type="entry name" value="MoeA"/>
    <property type="match status" value="1"/>
</dbReference>
<dbReference type="Pfam" id="PF00994">
    <property type="entry name" value="MoCF_biosynth"/>
    <property type="match status" value="1"/>
</dbReference>
<evidence type="ECO:0000256" key="1">
    <source>
        <dbReference type="ARBA" id="ARBA00001946"/>
    </source>
</evidence>
<evidence type="ECO:0000256" key="11">
    <source>
        <dbReference type="ARBA" id="ARBA00023150"/>
    </source>
</evidence>
<sequence length="430" mass="46726">MVEKRTPIPIGECVRKVTQYAKNGVKELISLEKAYGRFLAEDLIADHNVPSFDRSPYDGFAIRYEDTRTATTHHPVSLKVVGEIGAGMVFDGQVRPFEAVRIMTGAQIPEGCSAVIMLELVKEFTESNQKFIEIKRSLNKGDNISFEGEDTTKGTILAKRGTYINPGISALLATFGYSRVPVAQKPVVGVIATGSELLEVSEQLKPGKIRNSNAYMMLSQIERAGGDVKYLGKLSDDFDSCFMAVKNALADVDMLITTGGVSVGDYDHLPAIYEKLGATVLFNKVAMRPGSVTTVAQLNGKLLFGLSGNPSACYVGFELFVRPVIRIHLFNDRPHLKKEAASLGEDFTKPNPFTRLIRGTLAYDKGRLLASPSGFNKSGAVSSLAGADVFIVLPGGTRGYQKGMAVDVLLLEDVQGSAWPWDDIVPSYRS</sequence>
<dbReference type="SUPFAM" id="SSF63882">
    <property type="entry name" value="MoeA N-terminal region -like"/>
    <property type="match status" value="1"/>
</dbReference>
<dbReference type="Pfam" id="PF03454">
    <property type="entry name" value="MoeA_C"/>
    <property type="match status" value="1"/>
</dbReference>
<dbReference type="InterPro" id="IPR005111">
    <property type="entry name" value="MoeA_C_domain_IV"/>
</dbReference>
<evidence type="ECO:0000256" key="3">
    <source>
        <dbReference type="ARBA" id="ARBA00005046"/>
    </source>
</evidence>
<comment type="cofactor">
    <cofactor evidence="1 13">
        <name>Mg(2+)</name>
        <dbReference type="ChEBI" id="CHEBI:18420"/>
    </cofactor>
</comment>
<dbReference type="Proteomes" id="UP000064189">
    <property type="component" value="Unassembled WGS sequence"/>
</dbReference>
<comment type="similarity">
    <text evidence="4 13">Belongs to the MoeA family.</text>
</comment>
<dbReference type="Pfam" id="PF03453">
    <property type="entry name" value="MoeA_N"/>
    <property type="match status" value="1"/>
</dbReference>
<evidence type="ECO:0000256" key="9">
    <source>
        <dbReference type="ARBA" id="ARBA00022723"/>
    </source>
</evidence>
<dbReference type="InterPro" id="IPR038987">
    <property type="entry name" value="MoeA-like"/>
</dbReference>
<dbReference type="PANTHER" id="PTHR10192:SF5">
    <property type="entry name" value="GEPHYRIN"/>
    <property type="match status" value="1"/>
</dbReference>
<evidence type="ECO:0000256" key="4">
    <source>
        <dbReference type="ARBA" id="ARBA00010763"/>
    </source>
</evidence>
<dbReference type="GO" id="GO:0046872">
    <property type="term" value="F:metal ion binding"/>
    <property type="evidence" value="ECO:0007669"/>
    <property type="project" value="UniProtKB-UniRule"/>
</dbReference>
<dbReference type="SMART" id="SM00852">
    <property type="entry name" value="MoCF_biosynth"/>
    <property type="match status" value="1"/>
</dbReference>
<dbReference type="Gene3D" id="2.170.190.11">
    <property type="entry name" value="Molybdopterin biosynthesis moea protein, domain 3"/>
    <property type="match status" value="1"/>
</dbReference>
<dbReference type="UniPathway" id="UPA00344"/>
<dbReference type="PANTHER" id="PTHR10192">
    <property type="entry name" value="MOLYBDOPTERIN BIOSYNTHESIS PROTEIN"/>
    <property type="match status" value="1"/>
</dbReference>
<dbReference type="GO" id="GO:0006777">
    <property type="term" value="P:Mo-molybdopterin cofactor biosynthetic process"/>
    <property type="evidence" value="ECO:0007669"/>
    <property type="project" value="UniProtKB-UniRule"/>
</dbReference>
<organism evidence="15 16">
    <name type="scientific">Peribacillus simplex</name>
    <dbReference type="NCBI Taxonomy" id="1478"/>
    <lineage>
        <taxon>Bacteria</taxon>
        <taxon>Bacillati</taxon>
        <taxon>Bacillota</taxon>
        <taxon>Bacilli</taxon>
        <taxon>Bacillales</taxon>
        <taxon>Bacillaceae</taxon>
        <taxon>Peribacillus</taxon>
    </lineage>
</organism>
<comment type="function">
    <text evidence="2 13">Catalyzes the insertion of molybdate into adenylated molybdopterin with the concomitant release of AMP.</text>
</comment>
<dbReference type="Gene3D" id="2.40.340.10">
    <property type="entry name" value="MoeA, C-terminal, domain IV"/>
    <property type="match status" value="1"/>
</dbReference>
<dbReference type="GO" id="GO:0061599">
    <property type="term" value="F:molybdopterin molybdotransferase activity"/>
    <property type="evidence" value="ECO:0007669"/>
    <property type="project" value="UniProtKB-UniRule"/>
</dbReference>
<dbReference type="FunFam" id="3.40.980.10:FF:000004">
    <property type="entry name" value="Molybdopterin molybdenumtransferase"/>
    <property type="match status" value="1"/>
</dbReference>
<evidence type="ECO:0000256" key="6">
    <source>
        <dbReference type="ARBA" id="ARBA00021108"/>
    </source>
</evidence>
<proteinExistence type="inferred from homology"/>
<evidence type="ECO:0000256" key="13">
    <source>
        <dbReference type="RuleBase" id="RU365090"/>
    </source>
</evidence>
<dbReference type="InterPro" id="IPR036425">
    <property type="entry name" value="MoaB/Mog-like_dom_sf"/>
</dbReference>
<evidence type="ECO:0000256" key="12">
    <source>
        <dbReference type="ARBA" id="ARBA00047317"/>
    </source>
</evidence>
<comment type="pathway">
    <text evidence="3 13">Cofactor biosynthesis; molybdopterin biosynthesis.</text>
</comment>
<evidence type="ECO:0000259" key="14">
    <source>
        <dbReference type="SMART" id="SM00852"/>
    </source>
</evidence>
<evidence type="ECO:0000256" key="7">
    <source>
        <dbReference type="ARBA" id="ARBA00022505"/>
    </source>
</evidence>
<dbReference type="InterPro" id="IPR005110">
    <property type="entry name" value="MoeA_linker/N"/>
</dbReference>
<accession>A0A109MUH8</accession>
<dbReference type="SUPFAM" id="SSF63867">
    <property type="entry name" value="MoeA C-terminal domain-like"/>
    <property type="match status" value="1"/>
</dbReference>
<dbReference type="EMBL" id="LNNH01000039">
    <property type="protein sequence ID" value="KWW15506.1"/>
    <property type="molecule type" value="Genomic_DNA"/>
</dbReference>
<reference evidence="15 16" key="1">
    <citation type="submission" date="2015-11" db="EMBL/GenBank/DDBJ databases">
        <title>Genome Sequence of Bacillus simplex strain VanAntwerpen2.</title>
        <authorList>
            <person name="Couger M.B."/>
        </authorList>
    </citation>
    <scope>NUCLEOTIDE SEQUENCE [LARGE SCALE GENOMIC DNA]</scope>
    <source>
        <strain evidence="15 16">VanAntwerpen02</strain>
    </source>
</reference>
<evidence type="ECO:0000256" key="10">
    <source>
        <dbReference type="ARBA" id="ARBA00022842"/>
    </source>
</evidence>
<dbReference type="FunFam" id="2.170.190.11:FF:000001">
    <property type="entry name" value="Molybdopterin molybdenumtransferase"/>
    <property type="match status" value="1"/>
</dbReference>
<keyword evidence="8 13" id="KW-0808">Transferase</keyword>
<keyword evidence="11 13" id="KW-0501">Molybdenum cofactor biosynthesis</keyword>
<dbReference type="EC" id="2.10.1.1" evidence="5 13"/>